<accession>A0ABQ9HJG5</accession>
<protein>
    <recommendedName>
        <fullName evidence="1">Tc1-like transposase DDE domain-containing protein</fullName>
    </recommendedName>
</protein>
<keyword evidence="3" id="KW-1185">Reference proteome</keyword>
<sequence>MGPFNYAIFYYANHALNIDYNAAVFPFTSSGVIQKSWQDGTLFICKHRNLDQGKRFIVFHAGSEQGSVESVGVVSAPCTNVGDYHGTLNAEKFEQWLAEQVLSIIKGPAVIVLDNAYYRSVQVEKLSTSSWLKAELPSWLTKKGIPHSASDTHRHLYELAKLHRDDQIITDAGHIVLRLPPYHCYYNPIELVWSDCKRFFYNYTGRGNRFDEEAVWNTWCEALCQVTPENSFNILFPGGKTYVPHTERLIVQESVRELRIDSRMAIQPVVIELRTVLTMMRKRKNLLQYHSNWKQRKIDPSYCEIVHGSLPAMRQTGHTNRCMRFVNVRYLLSKCCDGVLFVGKAFNTQWPLHCGNKIVVTRTKVGRTGRVWEHLLPPTP</sequence>
<gene>
    <name evidence="2" type="ORF">PR048_016344</name>
</gene>
<proteinExistence type="predicted"/>
<dbReference type="PANTHER" id="PTHR33939:SF1">
    <property type="entry name" value="DUF4371 DOMAIN-CONTAINING PROTEIN"/>
    <property type="match status" value="1"/>
</dbReference>
<evidence type="ECO:0000313" key="3">
    <source>
        <dbReference type="Proteomes" id="UP001159363"/>
    </source>
</evidence>
<evidence type="ECO:0000259" key="1">
    <source>
        <dbReference type="Pfam" id="PF13358"/>
    </source>
</evidence>
<dbReference type="EMBL" id="JARBHB010000005">
    <property type="protein sequence ID" value="KAJ8884487.1"/>
    <property type="molecule type" value="Genomic_DNA"/>
</dbReference>
<feature type="domain" description="Tc1-like transposase DDE" evidence="1">
    <location>
        <begin position="83"/>
        <end position="199"/>
    </location>
</feature>
<comment type="caution">
    <text evidence="2">The sequence shown here is derived from an EMBL/GenBank/DDBJ whole genome shotgun (WGS) entry which is preliminary data.</text>
</comment>
<dbReference type="PANTHER" id="PTHR33939">
    <property type="entry name" value="PROTEIN CBG22215"/>
    <property type="match status" value="1"/>
</dbReference>
<evidence type="ECO:0000313" key="2">
    <source>
        <dbReference type="EMBL" id="KAJ8884487.1"/>
    </source>
</evidence>
<dbReference type="InterPro" id="IPR036397">
    <property type="entry name" value="RNaseH_sf"/>
</dbReference>
<dbReference type="Pfam" id="PF13358">
    <property type="entry name" value="DDE_3"/>
    <property type="match status" value="1"/>
</dbReference>
<organism evidence="2 3">
    <name type="scientific">Dryococelus australis</name>
    <dbReference type="NCBI Taxonomy" id="614101"/>
    <lineage>
        <taxon>Eukaryota</taxon>
        <taxon>Metazoa</taxon>
        <taxon>Ecdysozoa</taxon>
        <taxon>Arthropoda</taxon>
        <taxon>Hexapoda</taxon>
        <taxon>Insecta</taxon>
        <taxon>Pterygota</taxon>
        <taxon>Neoptera</taxon>
        <taxon>Polyneoptera</taxon>
        <taxon>Phasmatodea</taxon>
        <taxon>Verophasmatodea</taxon>
        <taxon>Anareolatae</taxon>
        <taxon>Phasmatidae</taxon>
        <taxon>Eurycanthinae</taxon>
        <taxon>Dryococelus</taxon>
    </lineage>
</organism>
<dbReference type="Gene3D" id="3.30.420.10">
    <property type="entry name" value="Ribonuclease H-like superfamily/Ribonuclease H"/>
    <property type="match status" value="1"/>
</dbReference>
<reference evidence="2 3" key="1">
    <citation type="submission" date="2023-02" db="EMBL/GenBank/DDBJ databases">
        <title>LHISI_Scaffold_Assembly.</title>
        <authorList>
            <person name="Stuart O.P."/>
            <person name="Cleave R."/>
            <person name="Magrath M.J.L."/>
            <person name="Mikheyev A.S."/>
        </authorList>
    </citation>
    <scope>NUCLEOTIDE SEQUENCE [LARGE SCALE GENOMIC DNA]</scope>
    <source>
        <strain evidence="2">Daus_M_001</strain>
        <tissue evidence="2">Leg muscle</tissue>
    </source>
</reference>
<dbReference type="InterPro" id="IPR038717">
    <property type="entry name" value="Tc1-like_DDE_dom"/>
</dbReference>
<name>A0ABQ9HJG5_9NEOP</name>
<dbReference type="Proteomes" id="UP001159363">
    <property type="component" value="Chromosome 4"/>
</dbReference>